<dbReference type="InterPro" id="IPR017927">
    <property type="entry name" value="FAD-bd_FR_type"/>
</dbReference>
<dbReference type="Proteomes" id="UP000608513">
    <property type="component" value="Unassembled WGS sequence"/>
</dbReference>
<keyword evidence="5" id="KW-0408">Iron</keyword>
<dbReference type="GO" id="GO:0051537">
    <property type="term" value="F:2 iron, 2 sulfur cluster binding"/>
    <property type="evidence" value="ECO:0007669"/>
    <property type="project" value="UniProtKB-KW"/>
</dbReference>
<dbReference type="SUPFAM" id="SSF52343">
    <property type="entry name" value="Ferredoxin reductase-like, C-terminal NADP-linked domain"/>
    <property type="match status" value="1"/>
</dbReference>
<dbReference type="EMBL" id="JACORT010000001">
    <property type="protein sequence ID" value="MBC5781463.1"/>
    <property type="molecule type" value="Genomic_DNA"/>
</dbReference>
<dbReference type="PROSITE" id="PS51085">
    <property type="entry name" value="2FE2S_FER_2"/>
    <property type="match status" value="1"/>
</dbReference>
<evidence type="ECO:0000256" key="1">
    <source>
        <dbReference type="ARBA" id="ARBA00022630"/>
    </source>
</evidence>
<dbReference type="GO" id="GO:0046872">
    <property type="term" value="F:metal ion binding"/>
    <property type="evidence" value="ECO:0007669"/>
    <property type="project" value="UniProtKB-KW"/>
</dbReference>
<dbReference type="Pfam" id="PF00175">
    <property type="entry name" value="NAD_binding_1"/>
    <property type="match status" value="1"/>
</dbReference>
<protein>
    <submittedName>
        <fullName evidence="9">Oxidoreductase</fullName>
    </submittedName>
</protein>
<dbReference type="RefSeq" id="WP_187074219.1">
    <property type="nucleotide sequence ID" value="NZ_JACORT010000001.1"/>
</dbReference>
<dbReference type="SUPFAM" id="SSF63380">
    <property type="entry name" value="Riboflavin synthase domain-like"/>
    <property type="match status" value="1"/>
</dbReference>
<dbReference type="PROSITE" id="PS00197">
    <property type="entry name" value="2FE2S_FER_1"/>
    <property type="match status" value="1"/>
</dbReference>
<evidence type="ECO:0000256" key="5">
    <source>
        <dbReference type="ARBA" id="ARBA00023004"/>
    </source>
</evidence>
<keyword evidence="2" id="KW-0001">2Fe-2S</keyword>
<dbReference type="InterPro" id="IPR039261">
    <property type="entry name" value="FNR_nucleotide-bd"/>
</dbReference>
<evidence type="ECO:0000256" key="6">
    <source>
        <dbReference type="ARBA" id="ARBA00023014"/>
    </source>
</evidence>
<dbReference type="PRINTS" id="PR00409">
    <property type="entry name" value="PHDIOXRDTASE"/>
</dbReference>
<keyword evidence="1" id="KW-0285">Flavoprotein</keyword>
<evidence type="ECO:0000313" key="10">
    <source>
        <dbReference type="Proteomes" id="UP000608513"/>
    </source>
</evidence>
<dbReference type="InterPro" id="IPR006058">
    <property type="entry name" value="2Fe2S_fd_BS"/>
</dbReference>
<dbReference type="InterPro" id="IPR001041">
    <property type="entry name" value="2Fe-2S_ferredoxin-type"/>
</dbReference>
<gene>
    <name evidence="9" type="ORF">H8N03_00820</name>
</gene>
<evidence type="ECO:0000259" key="7">
    <source>
        <dbReference type="PROSITE" id="PS51085"/>
    </source>
</evidence>
<name>A0A923MLQ9_9BURK</name>
<sequence length="322" mass="34702">MGEALLKARVHALRIEARDVISVELQPAEAGASLPAFEPGSHIDLHLANGLVRSYSLLNGANDRRYVIGVLKARDSRGGSRQVHEQLRLGTELQISAPRNNFRLVEDAPRSVLVAGGIGVTPLLAMLRRLASLGRSVEFLHCARSRADAAFLEEVEAIAAQHPHVELRHHFDDAQGGPPDLRKLLAGKPADTHFYCCGPAPMLTAFEAACADLGQQNVHLERFSPVEQAPSTATGTCSVELRRSGRVIEVVPDVSILDAVLAAGVNPDHSCREGMCGACETRVLCGDVEHRDSILTKQEQAANKSMMICVSRGRSPTLVLDL</sequence>
<keyword evidence="3" id="KW-0479">Metal-binding</keyword>
<dbReference type="Gene3D" id="3.10.20.30">
    <property type="match status" value="1"/>
</dbReference>
<dbReference type="InterPro" id="IPR050415">
    <property type="entry name" value="MRET"/>
</dbReference>
<dbReference type="GO" id="GO:0016491">
    <property type="term" value="F:oxidoreductase activity"/>
    <property type="evidence" value="ECO:0007669"/>
    <property type="project" value="UniProtKB-KW"/>
</dbReference>
<dbReference type="PANTHER" id="PTHR47354:SF1">
    <property type="entry name" value="CARNITINE MONOOXYGENASE REDUCTASE SUBUNIT"/>
    <property type="match status" value="1"/>
</dbReference>
<feature type="domain" description="FAD-binding FR-type" evidence="8">
    <location>
        <begin position="3"/>
        <end position="105"/>
    </location>
</feature>
<dbReference type="CDD" id="cd00207">
    <property type="entry name" value="fer2"/>
    <property type="match status" value="1"/>
</dbReference>
<dbReference type="Pfam" id="PF00111">
    <property type="entry name" value="Fer2"/>
    <property type="match status" value="1"/>
</dbReference>
<accession>A0A923MLQ9</accession>
<dbReference type="SUPFAM" id="SSF54292">
    <property type="entry name" value="2Fe-2S ferredoxin-like"/>
    <property type="match status" value="1"/>
</dbReference>
<evidence type="ECO:0000259" key="8">
    <source>
        <dbReference type="PROSITE" id="PS51384"/>
    </source>
</evidence>
<evidence type="ECO:0000313" key="9">
    <source>
        <dbReference type="EMBL" id="MBC5781463.1"/>
    </source>
</evidence>
<dbReference type="InterPro" id="IPR036010">
    <property type="entry name" value="2Fe-2S_ferredoxin-like_sf"/>
</dbReference>
<evidence type="ECO:0000256" key="3">
    <source>
        <dbReference type="ARBA" id="ARBA00022723"/>
    </source>
</evidence>
<reference evidence="9" key="1">
    <citation type="submission" date="2020-08" db="EMBL/GenBank/DDBJ databases">
        <title>Ramlibacter sp. USB13 16S ribosomal RNA gene genome sequencing and assembly.</title>
        <authorList>
            <person name="Kang M."/>
        </authorList>
    </citation>
    <scope>NUCLEOTIDE SEQUENCE</scope>
    <source>
        <strain evidence="9">USB13</strain>
    </source>
</reference>
<keyword evidence="10" id="KW-1185">Reference proteome</keyword>
<dbReference type="CDD" id="cd06185">
    <property type="entry name" value="PDR_like"/>
    <property type="match status" value="1"/>
</dbReference>
<dbReference type="Gene3D" id="2.40.30.10">
    <property type="entry name" value="Translation factors"/>
    <property type="match status" value="1"/>
</dbReference>
<keyword evidence="4" id="KW-0560">Oxidoreductase</keyword>
<dbReference type="InterPro" id="IPR001433">
    <property type="entry name" value="OxRdtase_FAD/NAD-bd"/>
</dbReference>
<dbReference type="AlphaFoldDB" id="A0A923MLQ9"/>
<dbReference type="InterPro" id="IPR012675">
    <property type="entry name" value="Beta-grasp_dom_sf"/>
</dbReference>
<comment type="caution">
    <text evidence="9">The sequence shown here is derived from an EMBL/GenBank/DDBJ whole genome shotgun (WGS) entry which is preliminary data.</text>
</comment>
<evidence type="ECO:0000256" key="4">
    <source>
        <dbReference type="ARBA" id="ARBA00023002"/>
    </source>
</evidence>
<organism evidence="9 10">
    <name type="scientific">Ramlibacter cellulosilyticus</name>
    <dbReference type="NCBI Taxonomy" id="2764187"/>
    <lineage>
        <taxon>Bacteria</taxon>
        <taxon>Pseudomonadati</taxon>
        <taxon>Pseudomonadota</taxon>
        <taxon>Betaproteobacteria</taxon>
        <taxon>Burkholderiales</taxon>
        <taxon>Comamonadaceae</taxon>
        <taxon>Ramlibacter</taxon>
    </lineage>
</organism>
<dbReference type="PANTHER" id="PTHR47354">
    <property type="entry name" value="NADH OXIDOREDUCTASE HCR"/>
    <property type="match status" value="1"/>
</dbReference>
<dbReference type="InterPro" id="IPR017938">
    <property type="entry name" value="Riboflavin_synthase-like_b-brl"/>
</dbReference>
<proteinExistence type="predicted"/>
<dbReference type="PROSITE" id="PS51384">
    <property type="entry name" value="FAD_FR"/>
    <property type="match status" value="1"/>
</dbReference>
<keyword evidence="6" id="KW-0411">Iron-sulfur</keyword>
<dbReference type="Gene3D" id="3.40.50.80">
    <property type="entry name" value="Nucleotide-binding domain of ferredoxin-NADP reductase (FNR) module"/>
    <property type="match status" value="1"/>
</dbReference>
<feature type="domain" description="2Fe-2S ferredoxin-type" evidence="7">
    <location>
        <begin position="237"/>
        <end position="322"/>
    </location>
</feature>
<evidence type="ECO:0000256" key="2">
    <source>
        <dbReference type="ARBA" id="ARBA00022714"/>
    </source>
</evidence>